<gene>
    <name evidence="1" type="ORF">UFOVP147_1</name>
</gene>
<reference evidence="1" key="1">
    <citation type="submission" date="2020-05" db="EMBL/GenBank/DDBJ databases">
        <authorList>
            <person name="Chiriac C."/>
            <person name="Salcher M."/>
            <person name="Ghai R."/>
            <person name="Kavagutti S V."/>
        </authorList>
    </citation>
    <scope>NUCLEOTIDE SEQUENCE</scope>
</reference>
<proteinExistence type="predicted"/>
<organism evidence="1">
    <name type="scientific">uncultured Caudovirales phage</name>
    <dbReference type="NCBI Taxonomy" id="2100421"/>
    <lineage>
        <taxon>Viruses</taxon>
        <taxon>Duplodnaviria</taxon>
        <taxon>Heunggongvirae</taxon>
        <taxon>Uroviricota</taxon>
        <taxon>Caudoviricetes</taxon>
        <taxon>Peduoviridae</taxon>
        <taxon>Maltschvirus</taxon>
        <taxon>Maltschvirus maltsch</taxon>
    </lineage>
</organism>
<protein>
    <submittedName>
        <fullName evidence="1">Uncharacterized protein</fullName>
    </submittedName>
</protein>
<name>A0A6J7W8P7_9CAUD</name>
<accession>A0A6J7W8P7</accession>
<evidence type="ECO:0000313" key="1">
    <source>
        <dbReference type="EMBL" id="CAB5144262.1"/>
    </source>
</evidence>
<dbReference type="EMBL" id="LR798196">
    <property type="protein sequence ID" value="CAB5144262.1"/>
    <property type="molecule type" value="Genomic_DNA"/>
</dbReference>
<sequence>MSDIADNAEKQIEQFTEWAAHNKKPEGPVFTGFCANCGELVSAPK</sequence>
<feature type="non-terminal residue" evidence="1">
    <location>
        <position position="45"/>
    </location>
</feature>